<reference evidence="1 2" key="1">
    <citation type="submission" date="2020-08" db="EMBL/GenBank/DDBJ databases">
        <title>Sequencing the genomes of 1000 actinobacteria strains.</title>
        <authorList>
            <person name="Klenk H.-P."/>
        </authorList>
    </citation>
    <scope>NUCLEOTIDE SEQUENCE [LARGE SCALE GENOMIC DNA]</scope>
    <source>
        <strain evidence="1 2">DSM 45507</strain>
    </source>
</reference>
<dbReference type="RefSeq" id="WP_185075250.1">
    <property type="nucleotide sequence ID" value="NZ_JACHMB010000001.1"/>
</dbReference>
<organism evidence="1 2">
    <name type="scientific">Nonomuraea jabiensis</name>
    <dbReference type="NCBI Taxonomy" id="882448"/>
    <lineage>
        <taxon>Bacteria</taxon>
        <taxon>Bacillati</taxon>
        <taxon>Actinomycetota</taxon>
        <taxon>Actinomycetes</taxon>
        <taxon>Streptosporangiales</taxon>
        <taxon>Streptosporangiaceae</taxon>
        <taxon>Nonomuraea</taxon>
    </lineage>
</organism>
<keyword evidence="2" id="KW-1185">Reference proteome</keyword>
<dbReference type="AlphaFoldDB" id="A0A7W9GDZ8"/>
<evidence type="ECO:0000313" key="1">
    <source>
        <dbReference type="EMBL" id="MBB5782075.1"/>
    </source>
</evidence>
<dbReference type="NCBIfam" id="NF040893">
    <property type="entry name" value="SAVMC3_10250"/>
    <property type="match status" value="1"/>
</dbReference>
<dbReference type="InterPro" id="IPR054284">
    <property type="entry name" value="DUF7019"/>
</dbReference>
<dbReference type="Proteomes" id="UP000579153">
    <property type="component" value="Unassembled WGS sequence"/>
</dbReference>
<dbReference type="Pfam" id="PF22880">
    <property type="entry name" value="DUF7019"/>
    <property type="match status" value="1"/>
</dbReference>
<protein>
    <submittedName>
        <fullName evidence="1">Uncharacterized protein</fullName>
    </submittedName>
</protein>
<dbReference type="EMBL" id="JACHMB010000001">
    <property type="protein sequence ID" value="MBB5782075.1"/>
    <property type="molecule type" value="Genomic_DNA"/>
</dbReference>
<gene>
    <name evidence="1" type="ORF">HD596_008831</name>
</gene>
<accession>A0A7W9GDZ8</accession>
<comment type="caution">
    <text evidence="1">The sequence shown here is derived from an EMBL/GenBank/DDBJ whole genome shotgun (WGS) entry which is preliminary data.</text>
</comment>
<sequence length="224" mass="25239">MYISKTKMDDLIEEFPLSFWSRLSGTIGLTIPPVKFDMTLRERPEKKSAVRGRIEKALLKQGKLGPVDDPPTGLEGKTRYIVGDLVMRWAVHEDVRPQIVWFVGSTERTLVALGGRAEHLTGIYQHDLRDKAPESAELKHVEKQVVADLARKIEPGLTVEQRTYSTGHWVHDVVTVHDYWASELADHVRFLAVVEEYCRPGELGPSDPTKAVLLGSPVYLFKIG</sequence>
<proteinExistence type="predicted"/>
<evidence type="ECO:0000313" key="2">
    <source>
        <dbReference type="Proteomes" id="UP000579153"/>
    </source>
</evidence>
<name>A0A7W9GDZ8_9ACTN</name>